<evidence type="ECO:0000256" key="1">
    <source>
        <dbReference type="SAM" id="MobiDB-lite"/>
    </source>
</evidence>
<feature type="region of interest" description="Disordered" evidence="1">
    <location>
        <begin position="70"/>
        <end position="102"/>
    </location>
</feature>
<comment type="caution">
    <text evidence="2">The sequence shown here is derived from an EMBL/GenBank/DDBJ whole genome shotgun (WGS) entry which is preliminary data.</text>
</comment>
<protein>
    <submittedName>
        <fullName evidence="2">Uncharacterized protein</fullName>
    </submittedName>
</protein>
<gene>
    <name evidence="2" type="ORF">PXEA_LOCUS35845</name>
</gene>
<reference evidence="2" key="1">
    <citation type="submission" date="2018-11" db="EMBL/GenBank/DDBJ databases">
        <authorList>
            <consortium name="Pathogen Informatics"/>
        </authorList>
    </citation>
    <scope>NUCLEOTIDE SEQUENCE</scope>
</reference>
<feature type="compositionally biased region" description="Polar residues" evidence="1">
    <location>
        <begin position="92"/>
        <end position="102"/>
    </location>
</feature>
<evidence type="ECO:0000313" key="2">
    <source>
        <dbReference type="EMBL" id="VEL42405.1"/>
    </source>
</evidence>
<accession>A0A448XQJ8</accession>
<name>A0A448XQJ8_9PLAT</name>
<keyword evidence="3" id="KW-1185">Reference proteome</keyword>
<dbReference type="AlphaFoldDB" id="A0A448XQJ8"/>
<organism evidence="2 3">
    <name type="scientific">Protopolystoma xenopodis</name>
    <dbReference type="NCBI Taxonomy" id="117903"/>
    <lineage>
        <taxon>Eukaryota</taxon>
        <taxon>Metazoa</taxon>
        <taxon>Spiralia</taxon>
        <taxon>Lophotrochozoa</taxon>
        <taxon>Platyhelminthes</taxon>
        <taxon>Monogenea</taxon>
        <taxon>Polyopisthocotylea</taxon>
        <taxon>Polystomatidea</taxon>
        <taxon>Polystomatidae</taxon>
        <taxon>Protopolystoma</taxon>
    </lineage>
</organism>
<evidence type="ECO:0000313" key="3">
    <source>
        <dbReference type="Proteomes" id="UP000784294"/>
    </source>
</evidence>
<proteinExistence type="predicted"/>
<sequence length="134" mass="14715">MARLYAVFPIQTGLSNIPSWNRTNAAKQPSCFGLSTNISTTHATPKAIIVYPGCNSIRERQRELRKLRKRRAKQERRQTARQKSVVAITPSDGHQSTLLCSGLNSPKLDTVQEANVPNADKGETSLIGEAKSAI</sequence>
<dbReference type="Proteomes" id="UP000784294">
    <property type="component" value="Unassembled WGS sequence"/>
</dbReference>
<feature type="region of interest" description="Disordered" evidence="1">
    <location>
        <begin position="114"/>
        <end position="134"/>
    </location>
</feature>
<dbReference type="EMBL" id="CAAALY010274257">
    <property type="protein sequence ID" value="VEL42405.1"/>
    <property type="molecule type" value="Genomic_DNA"/>
</dbReference>